<dbReference type="AlphaFoldDB" id="A0A392NGK6"/>
<organism evidence="1 2">
    <name type="scientific">Trifolium medium</name>
    <dbReference type="NCBI Taxonomy" id="97028"/>
    <lineage>
        <taxon>Eukaryota</taxon>
        <taxon>Viridiplantae</taxon>
        <taxon>Streptophyta</taxon>
        <taxon>Embryophyta</taxon>
        <taxon>Tracheophyta</taxon>
        <taxon>Spermatophyta</taxon>
        <taxon>Magnoliopsida</taxon>
        <taxon>eudicotyledons</taxon>
        <taxon>Gunneridae</taxon>
        <taxon>Pentapetalae</taxon>
        <taxon>rosids</taxon>
        <taxon>fabids</taxon>
        <taxon>Fabales</taxon>
        <taxon>Fabaceae</taxon>
        <taxon>Papilionoideae</taxon>
        <taxon>50 kb inversion clade</taxon>
        <taxon>NPAAA clade</taxon>
        <taxon>Hologalegina</taxon>
        <taxon>IRL clade</taxon>
        <taxon>Trifolieae</taxon>
        <taxon>Trifolium</taxon>
    </lineage>
</organism>
<dbReference type="InterPro" id="IPR036047">
    <property type="entry name" value="F-box-like_dom_sf"/>
</dbReference>
<keyword evidence="2" id="KW-1185">Reference proteome</keyword>
<accession>A0A392NGK6</accession>
<dbReference type="Proteomes" id="UP000265520">
    <property type="component" value="Unassembled WGS sequence"/>
</dbReference>
<dbReference type="EMBL" id="LXQA010039030">
    <property type="protein sequence ID" value="MCH98986.1"/>
    <property type="molecule type" value="Genomic_DNA"/>
</dbReference>
<proteinExistence type="predicted"/>
<sequence length="60" mass="6599">IFSMLDTQSLCYVSAACSFFSKCAKDPLCYENLDLTTLVPKVNNAVVATMIQRAGKALRH</sequence>
<evidence type="ECO:0000313" key="2">
    <source>
        <dbReference type="Proteomes" id="UP000265520"/>
    </source>
</evidence>
<evidence type="ECO:0000313" key="1">
    <source>
        <dbReference type="EMBL" id="MCH98986.1"/>
    </source>
</evidence>
<dbReference type="SUPFAM" id="SSF81383">
    <property type="entry name" value="F-box domain"/>
    <property type="match status" value="1"/>
</dbReference>
<name>A0A392NGK6_9FABA</name>
<reference evidence="1 2" key="1">
    <citation type="journal article" date="2018" name="Front. Plant Sci.">
        <title>Red Clover (Trifolium pratense) and Zigzag Clover (T. medium) - A Picture of Genomic Similarities and Differences.</title>
        <authorList>
            <person name="Dluhosova J."/>
            <person name="Istvanek J."/>
            <person name="Nedelnik J."/>
            <person name="Repkova J."/>
        </authorList>
    </citation>
    <scope>NUCLEOTIDE SEQUENCE [LARGE SCALE GENOMIC DNA]</scope>
    <source>
        <strain evidence="2">cv. 10/8</strain>
        <tissue evidence="1">Leaf</tissue>
    </source>
</reference>
<feature type="non-terminal residue" evidence="1">
    <location>
        <position position="1"/>
    </location>
</feature>
<comment type="caution">
    <text evidence="1">The sequence shown here is derived from an EMBL/GenBank/DDBJ whole genome shotgun (WGS) entry which is preliminary data.</text>
</comment>
<protein>
    <submittedName>
        <fullName evidence="1">F-box protein SKIP17-like</fullName>
    </submittedName>
</protein>